<dbReference type="EMBL" id="CP097508">
    <property type="protein sequence ID" value="URE13206.1"/>
    <property type="molecule type" value="Genomic_DNA"/>
</dbReference>
<reference evidence="1" key="1">
    <citation type="submission" date="2022-05" db="EMBL/GenBank/DDBJ databases">
        <title>The Musa troglodytarum L. genome provides insights into the mechanism of non-climacteric behaviour and enrichment of carotenoids.</title>
        <authorList>
            <person name="Wang J."/>
        </authorList>
    </citation>
    <scope>NUCLEOTIDE SEQUENCE</scope>
    <source>
        <tissue evidence="1">Leaf</tissue>
    </source>
</reference>
<accession>A0A9E7KDA1</accession>
<keyword evidence="2" id="KW-1185">Reference proteome</keyword>
<evidence type="ECO:0000313" key="1">
    <source>
        <dbReference type="EMBL" id="URE13206.1"/>
    </source>
</evidence>
<sequence>MTTVLRKGVLEEKHQRRTEAIISLRRQSPVGEAVATSGLRQPEHDDYKLSETDIVTGSTCIFLMELG</sequence>
<protein>
    <submittedName>
        <fullName evidence="1">Uncharacterized protein</fullName>
    </submittedName>
</protein>
<proteinExistence type="predicted"/>
<dbReference type="Proteomes" id="UP001055439">
    <property type="component" value="Chromosome 6"/>
</dbReference>
<organism evidence="1 2">
    <name type="scientific">Musa troglodytarum</name>
    <name type="common">fe'i banana</name>
    <dbReference type="NCBI Taxonomy" id="320322"/>
    <lineage>
        <taxon>Eukaryota</taxon>
        <taxon>Viridiplantae</taxon>
        <taxon>Streptophyta</taxon>
        <taxon>Embryophyta</taxon>
        <taxon>Tracheophyta</taxon>
        <taxon>Spermatophyta</taxon>
        <taxon>Magnoliopsida</taxon>
        <taxon>Liliopsida</taxon>
        <taxon>Zingiberales</taxon>
        <taxon>Musaceae</taxon>
        <taxon>Musa</taxon>
    </lineage>
</organism>
<name>A0A9E7KDA1_9LILI</name>
<evidence type="ECO:0000313" key="2">
    <source>
        <dbReference type="Proteomes" id="UP001055439"/>
    </source>
</evidence>
<dbReference type="AlphaFoldDB" id="A0A9E7KDA1"/>
<gene>
    <name evidence="1" type="ORF">MUK42_37711</name>
</gene>
<feature type="non-terminal residue" evidence="1">
    <location>
        <position position="67"/>
    </location>
</feature>